<evidence type="ECO:0000256" key="1">
    <source>
        <dbReference type="ARBA" id="ARBA00022729"/>
    </source>
</evidence>
<gene>
    <name evidence="4" type="ORF">ACFSB2_26255</name>
</gene>
<dbReference type="InterPro" id="IPR011055">
    <property type="entry name" value="Dup_hybrid_motif"/>
</dbReference>
<keyword evidence="2" id="KW-0812">Transmembrane</keyword>
<dbReference type="Proteomes" id="UP001597079">
    <property type="component" value="Unassembled WGS sequence"/>
</dbReference>
<keyword evidence="2" id="KW-1133">Transmembrane helix</keyword>
<dbReference type="Gene3D" id="2.70.70.10">
    <property type="entry name" value="Glucose Permease (Domain IIA)"/>
    <property type="match status" value="1"/>
</dbReference>
<reference evidence="5" key="1">
    <citation type="journal article" date="2019" name="Int. J. Syst. Evol. Microbiol.">
        <title>The Global Catalogue of Microorganisms (GCM) 10K type strain sequencing project: providing services to taxonomists for standard genome sequencing and annotation.</title>
        <authorList>
            <consortium name="The Broad Institute Genomics Platform"/>
            <consortium name="The Broad Institute Genome Sequencing Center for Infectious Disease"/>
            <person name="Wu L."/>
            <person name="Ma J."/>
        </authorList>
    </citation>
    <scope>NUCLEOTIDE SEQUENCE [LARGE SCALE GENOMIC DNA]</scope>
    <source>
        <strain evidence="5">CGMCC 1.12286</strain>
    </source>
</reference>
<dbReference type="InterPro" id="IPR050570">
    <property type="entry name" value="Cell_wall_metabolism_enzyme"/>
</dbReference>
<evidence type="ECO:0000313" key="4">
    <source>
        <dbReference type="EMBL" id="MFD1678175.1"/>
    </source>
</evidence>
<dbReference type="SMART" id="SM01208">
    <property type="entry name" value="G5"/>
    <property type="match status" value="1"/>
</dbReference>
<dbReference type="Gene3D" id="2.20.230.10">
    <property type="entry name" value="Resuscitation-promoting factor rpfb"/>
    <property type="match status" value="1"/>
</dbReference>
<evidence type="ECO:0000259" key="3">
    <source>
        <dbReference type="PROSITE" id="PS51109"/>
    </source>
</evidence>
<organism evidence="4 5">
    <name type="scientific">Alicyclobacillus fodiniaquatilis</name>
    <dbReference type="NCBI Taxonomy" id="1661150"/>
    <lineage>
        <taxon>Bacteria</taxon>
        <taxon>Bacillati</taxon>
        <taxon>Bacillota</taxon>
        <taxon>Bacilli</taxon>
        <taxon>Bacillales</taxon>
        <taxon>Alicyclobacillaceae</taxon>
        <taxon>Alicyclobacillus</taxon>
    </lineage>
</organism>
<keyword evidence="2" id="KW-0472">Membrane</keyword>
<dbReference type="InterPro" id="IPR011098">
    <property type="entry name" value="G5_dom"/>
</dbReference>
<comment type="caution">
    <text evidence="4">The sequence shown here is derived from an EMBL/GenBank/DDBJ whole genome shotgun (WGS) entry which is preliminary data.</text>
</comment>
<dbReference type="EMBL" id="JBHUCX010000102">
    <property type="protein sequence ID" value="MFD1678175.1"/>
    <property type="molecule type" value="Genomic_DNA"/>
</dbReference>
<dbReference type="PANTHER" id="PTHR21666:SF286">
    <property type="entry name" value="LIPOPROTEIN NLPD"/>
    <property type="match status" value="1"/>
</dbReference>
<feature type="domain" description="G5" evidence="3">
    <location>
        <begin position="235"/>
        <end position="316"/>
    </location>
</feature>
<dbReference type="SUPFAM" id="SSF51261">
    <property type="entry name" value="Duplicated hybrid motif"/>
    <property type="match status" value="1"/>
</dbReference>
<keyword evidence="5" id="KW-1185">Reference proteome</keyword>
<accession>A0ABW4JSW3</accession>
<keyword evidence="1" id="KW-0732">Signal</keyword>
<feature type="transmembrane region" description="Helical" evidence="2">
    <location>
        <begin position="43"/>
        <end position="62"/>
    </location>
</feature>
<protein>
    <submittedName>
        <fullName evidence="4">M23 family metallopeptidase</fullName>
        <ecNumber evidence="4">3.4.24.-</ecNumber>
    </submittedName>
</protein>
<sequence length="444" mass="48200">MKWTAALRAVKQKLATARPEQKAKRMQPNPTLRANTGAYRGRMLLAGAMSAIIFVGGAFGMLRHIHRSDAMLQVYQNGHYIGLVPNDHDIYTRMQRVAAGYNIALQAFPIHTDVSTTYPWQKVASLPTAAAAIEVNHRPLLYTTSVHDANRVLQRVKQSLTANVQQGQQKTVSFVEHVGIRAETVGVKNILEPDDAVDLLLHPAKQNQIAGRATSPSAQLLQQNTNQAKFAQKPLLSVRSQVTVTETKSCPYHVKYVNDASLAKGSEKVVAKGKMGTKKETVRQTYINGQQTAADVLSSVTLAKPVDEIVERGTNPGIEDGDWIWPTDIHTITSPFGWRFGGAEFHPGMDIGVPTGTPIHATNNGTVISAGWNSGGYGNWVEIDNGNGITTVFGHMSHVEVHSGELVSKGQLIGESGSTGDATGPHLHYEVRLNGTPVQPMNYV</sequence>
<dbReference type="PROSITE" id="PS51109">
    <property type="entry name" value="G5"/>
    <property type="match status" value="1"/>
</dbReference>
<dbReference type="Pfam" id="PF07501">
    <property type="entry name" value="G5"/>
    <property type="match status" value="1"/>
</dbReference>
<evidence type="ECO:0000313" key="5">
    <source>
        <dbReference type="Proteomes" id="UP001597079"/>
    </source>
</evidence>
<dbReference type="Pfam" id="PF01551">
    <property type="entry name" value="Peptidase_M23"/>
    <property type="match status" value="1"/>
</dbReference>
<evidence type="ECO:0000256" key="2">
    <source>
        <dbReference type="SAM" id="Phobius"/>
    </source>
</evidence>
<dbReference type="RefSeq" id="WP_377946194.1">
    <property type="nucleotide sequence ID" value="NZ_JBHUCX010000102.1"/>
</dbReference>
<dbReference type="CDD" id="cd12797">
    <property type="entry name" value="M23_peptidase"/>
    <property type="match status" value="1"/>
</dbReference>
<dbReference type="PANTHER" id="PTHR21666">
    <property type="entry name" value="PEPTIDASE-RELATED"/>
    <property type="match status" value="1"/>
</dbReference>
<dbReference type="EC" id="3.4.24.-" evidence="4"/>
<dbReference type="InterPro" id="IPR016047">
    <property type="entry name" value="M23ase_b-sheet_dom"/>
</dbReference>
<proteinExistence type="predicted"/>
<name>A0ABW4JSW3_9BACL</name>
<keyword evidence="4" id="KW-0378">Hydrolase</keyword>
<dbReference type="GO" id="GO:0016787">
    <property type="term" value="F:hydrolase activity"/>
    <property type="evidence" value="ECO:0007669"/>
    <property type="project" value="UniProtKB-KW"/>
</dbReference>